<dbReference type="Proteomes" id="UP001205998">
    <property type="component" value="Unassembled WGS sequence"/>
</dbReference>
<comment type="caution">
    <text evidence="2">The sequence shown here is derived from an EMBL/GenBank/DDBJ whole genome shotgun (WGS) entry which is preliminary data.</text>
</comment>
<accession>A0AAD5FFU0</accession>
<feature type="non-terminal residue" evidence="2">
    <location>
        <position position="1"/>
    </location>
</feature>
<evidence type="ECO:0000313" key="3">
    <source>
        <dbReference type="Proteomes" id="UP001205998"/>
    </source>
</evidence>
<reference evidence="2" key="1">
    <citation type="submission" date="2018-07" db="EMBL/GenBank/DDBJ databases">
        <title>Comparative genomics of catfishes provides insights into carnivory and benthic adaptation.</title>
        <authorList>
            <person name="Zhang Y."/>
            <person name="Wang D."/>
            <person name="Peng Z."/>
            <person name="Zheng S."/>
            <person name="Shao F."/>
            <person name="Tao W."/>
        </authorList>
    </citation>
    <scope>NUCLEOTIDE SEQUENCE</scope>
    <source>
        <strain evidence="2">Chongqing</strain>
    </source>
</reference>
<dbReference type="AlphaFoldDB" id="A0AAD5FFU0"/>
<organism evidence="2 3">
    <name type="scientific">Silurus asotus</name>
    <name type="common">Amur catfish</name>
    <name type="synonym">Parasilurus asotus</name>
    <dbReference type="NCBI Taxonomy" id="30991"/>
    <lineage>
        <taxon>Eukaryota</taxon>
        <taxon>Metazoa</taxon>
        <taxon>Chordata</taxon>
        <taxon>Craniata</taxon>
        <taxon>Vertebrata</taxon>
        <taxon>Euteleostomi</taxon>
        <taxon>Actinopterygii</taxon>
        <taxon>Neopterygii</taxon>
        <taxon>Teleostei</taxon>
        <taxon>Ostariophysi</taxon>
        <taxon>Siluriformes</taxon>
        <taxon>Siluridae</taxon>
        <taxon>Silurus</taxon>
    </lineage>
</organism>
<evidence type="ECO:0000256" key="1">
    <source>
        <dbReference type="SAM" id="MobiDB-lite"/>
    </source>
</evidence>
<evidence type="ECO:0000313" key="2">
    <source>
        <dbReference type="EMBL" id="KAI5613857.1"/>
    </source>
</evidence>
<dbReference type="PANTHER" id="PTHR31025">
    <property type="entry name" value="SI:CH211-196P9.1-RELATED"/>
    <property type="match status" value="1"/>
</dbReference>
<protein>
    <submittedName>
        <fullName evidence="2">Sterile alpha motif domain-containing protein 3-like isoform X2</fullName>
    </submittedName>
</protein>
<keyword evidence="3" id="KW-1185">Reference proteome</keyword>
<feature type="non-terminal residue" evidence="2">
    <location>
        <position position="179"/>
    </location>
</feature>
<dbReference type="EMBL" id="MU561434">
    <property type="protein sequence ID" value="KAI5613857.1"/>
    <property type="molecule type" value="Genomic_DNA"/>
</dbReference>
<feature type="compositionally biased region" description="Low complexity" evidence="1">
    <location>
        <begin position="88"/>
        <end position="105"/>
    </location>
</feature>
<sequence length="179" mass="20338">LRVIVEGDDFRRLDFGSGLPSTLTVLNNIIHQAFEIERDFQIQFRDPDFTNEFMNITPVQDLQDRSTVKLVYTLNDVNSPSLIQNAPSTYSTSATAASSQRSSNSELRTPAWPQKFPIPHFPYTVEVQLQHGNENFKETGTKITPGLKSDILEKLAEEIFQYTAYPQTYRIHEGAEALI</sequence>
<proteinExistence type="predicted"/>
<gene>
    <name evidence="2" type="ORF">C0J50_11260</name>
</gene>
<feature type="region of interest" description="Disordered" evidence="1">
    <location>
        <begin position="85"/>
        <end position="109"/>
    </location>
</feature>
<dbReference type="PANTHER" id="PTHR31025:SF25">
    <property type="entry name" value="ZINC FINGER (C2H2)-60"/>
    <property type="match status" value="1"/>
</dbReference>
<name>A0AAD5FFU0_SILAS</name>